<reference evidence="12 13" key="1">
    <citation type="submission" date="2021-05" db="EMBL/GenBank/DDBJ databases">
        <title>Genome Assembly of Synthetic Allotetraploid Brassica napus Reveals Homoeologous Exchanges between Subgenomes.</title>
        <authorList>
            <person name="Davis J.T."/>
        </authorList>
    </citation>
    <scope>NUCLEOTIDE SEQUENCE [LARGE SCALE GENOMIC DNA]</scope>
    <source>
        <strain evidence="13">cv. Da-Ae</strain>
        <tissue evidence="12">Seedling</tissue>
    </source>
</reference>
<feature type="domain" description="FAD-binding PCMH-type" evidence="11">
    <location>
        <begin position="645"/>
        <end position="827"/>
    </location>
</feature>
<dbReference type="InterPro" id="IPR016166">
    <property type="entry name" value="FAD-bd_PCMH"/>
</dbReference>
<protein>
    <recommendedName>
        <fullName evidence="11">FAD-binding PCMH-type domain-containing protein</fullName>
    </recommendedName>
</protein>
<comment type="caution">
    <text evidence="12">The sequence shown here is derived from an EMBL/GenBank/DDBJ whole genome shotgun (WGS) entry which is preliminary data.</text>
</comment>
<keyword evidence="5" id="KW-0285">Flavoprotein</keyword>
<feature type="non-terminal residue" evidence="12">
    <location>
        <position position="1"/>
    </location>
</feature>
<dbReference type="Pfam" id="PF01565">
    <property type="entry name" value="FAD_binding_4"/>
    <property type="match status" value="5"/>
</dbReference>
<comment type="cofactor">
    <cofactor evidence="1">
        <name>FAD</name>
        <dbReference type="ChEBI" id="CHEBI:57692"/>
    </cofactor>
</comment>
<keyword evidence="4" id="KW-0134">Cell wall</keyword>
<dbReference type="InterPro" id="IPR016169">
    <property type="entry name" value="FAD-bd_PCMH_sub2"/>
</dbReference>
<evidence type="ECO:0000256" key="7">
    <source>
        <dbReference type="ARBA" id="ARBA00022741"/>
    </source>
</evidence>
<evidence type="ECO:0000256" key="8">
    <source>
        <dbReference type="ARBA" id="ARBA00022827"/>
    </source>
</evidence>
<evidence type="ECO:0000313" key="13">
    <source>
        <dbReference type="Proteomes" id="UP000824890"/>
    </source>
</evidence>
<keyword evidence="6" id="KW-0732">Signal</keyword>
<dbReference type="Gene3D" id="3.40.462.20">
    <property type="match status" value="5"/>
</dbReference>
<dbReference type="InterPro" id="IPR036318">
    <property type="entry name" value="FAD-bd_PCMH-like_sf"/>
</dbReference>
<feature type="domain" description="FAD-binding PCMH-type" evidence="11">
    <location>
        <begin position="1032"/>
        <end position="1206"/>
    </location>
</feature>
<dbReference type="PROSITE" id="PS51387">
    <property type="entry name" value="FAD_PCMH"/>
    <property type="match status" value="2"/>
</dbReference>
<keyword evidence="13" id="KW-1185">Reference proteome</keyword>
<keyword evidence="10" id="KW-0325">Glycoprotein</keyword>
<comment type="similarity">
    <text evidence="3">Belongs to the oxygen-dependent FAD-linked oxidoreductase family.</text>
</comment>
<keyword evidence="8" id="KW-0274">FAD</keyword>
<evidence type="ECO:0000256" key="6">
    <source>
        <dbReference type="ARBA" id="ARBA00022729"/>
    </source>
</evidence>
<comment type="subcellular location">
    <subcellularLocation>
        <location evidence="2">Secreted</location>
        <location evidence="2">Cell wall</location>
    </subcellularLocation>
</comment>
<evidence type="ECO:0000256" key="3">
    <source>
        <dbReference type="ARBA" id="ARBA00005466"/>
    </source>
</evidence>
<dbReference type="InterPro" id="IPR006094">
    <property type="entry name" value="Oxid_FAD_bind_N"/>
</dbReference>
<gene>
    <name evidence="12" type="ORF">HID58_001104</name>
</gene>
<keyword evidence="9" id="KW-0560">Oxidoreductase</keyword>
<evidence type="ECO:0000259" key="11">
    <source>
        <dbReference type="PROSITE" id="PS51387"/>
    </source>
</evidence>
<keyword evidence="7" id="KW-0547">Nucleotide-binding</keyword>
<dbReference type="PANTHER" id="PTHR32448">
    <property type="entry name" value="OS08G0158400 PROTEIN"/>
    <property type="match status" value="1"/>
</dbReference>
<dbReference type="Gene3D" id="3.30.43.10">
    <property type="entry name" value="Uridine Diphospho-n-acetylenolpyruvylglucosamine Reductase, domain 2"/>
    <property type="match status" value="5"/>
</dbReference>
<evidence type="ECO:0000256" key="5">
    <source>
        <dbReference type="ARBA" id="ARBA00022630"/>
    </source>
</evidence>
<proteinExistence type="inferred from homology"/>
<dbReference type="Gene3D" id="3.30.465.10">
    <property type="match status" value="1"/>
</dbReference>
<dbReference type="InterPro" id="IPR016167">
    <property type="entry name" value="FAD-bd_PCMH_sub1"/>
</dbReference>
<accession>A0ABQ8EJJ2</accession>
<dbReference type="InterPro" id="IPR012951">
    <property type="entry name" value="BBE"/>
</dbReference>
<dbReference type="EMBL" id="JAGKQM010000001">
    <property type="protein sequence ID" value="KAH0941467.1"/>
    <property type="molecule type" value="Genomic_DNA"/>
</dbReference>
<evidence type="ECO:0000256" key="1">
    <source>
        <dbReference type="ARBA" id="ARBA00001974"/>
    </source>
</evidence>
<sequence>SYAKVTKPNTDNFLRCLRSRTSPEYPITEAIYTPDNSIFLTSYLSYAKNKRCSDPNNTNLIAIIAAKHESHVQATVVCAKSNGVQIRTRSGGHDLDGLSYVSSIPFVVLDMHNLRSITVDVRSKKAWLVSSKLPRELFLRAMPDIKLGTKPGDKTIAVKFYAQFLGSSEKLMKIINKNLPELGLKREDCYEMSWLNTTMFWMNYPVGAPTSILLDRPSGPPGQFYKGKSDYYFVGNLKRLMDVKAKCDPDNFFRYEQSIHPLLAIFRYVSCYACFIVQKPNIGNFLQCLRDWSDPKNPITKAIFTPQNSTFTSSYVSYTKNKRYSNPNDTNLIAIVEAKHESHVQTTVVCAKSNRVQIRIRSGGHDYEGLSYTSSLPFAVLDMNNLRSITIDVSGKKAWVQAGQGATDVLYKWQLVSSKLPRELFLRAMPQITKGANKTIAVKFIAQFLGSSKKLMEIINKNLPELGLKGEDCYEMSWLNTTTFWADYPVGTSTSVLLKRPSTPPGAFFKSKSDYVKKPIPKEGKIYGSKYFVGNLNRLMNVKAKYDPDNFFRHEQSIPPLQKETMKLKSFLSSILLSFTTIFLLLSLPRSVSANQSNHTGFLQCLSLRLNDSNIVSKVIHTPNDSSFSSVLSLSIQNPRFSTPGTPKPVLILTPVQPSHVQSAVKCARRFGIHIRTRSGGHDYEGLSYATHKPFVILDLTNLRSITIDVDNRSVWVQTGATIEQSALKIIHRWQFVSDKVSDDLFVRVMLQRYKNMVRASFPGLYLGSVKSLLELVNREFPELGLEEKDCQEMSWIESVVWFAELGDVPIDALGKRTRASLAFKAKSDFVQEPIPETAISNMWRRLQEPEAERAQLIFTPFGGRMSEVGEYETPFPHREGNMYEIQYLNYWRGGEEKEKYMWWVERVYDEMSEFVARSPRGAYINLRDLDLGIYVGGKRSKYEEGKSWGVKYFKNNFERLVRVKTSVDPFDFFCDEQSIPPFIYDSFLKCLSEKTKTPQSQIAKIVFSQSNPSYTSVLRAYIRNARFNKSSTPKPTIIITPLSESHVSAAVLCSKPLDFVFKIRSGGHDYDGLSYISDKPFFILDLSNLRDVSVDIAEQTAWISAGATLGEVYYHIWEKSKVLGFPAGVCPTVGVGGHLSGAGYGNMLRKFGLTADHFIDAKMVDVNGAVLDRKAMGEDLFWAISGGGGGSFGVVLGYKVKLVPVPATVTVFRVEQLMAAGAVDMVHKWQFVGPKTDKNLFMRMLIQPVTRNKVKTIRATVVALYLGKADDVVSLLSKELPELALKKENCTEMTWFQSALWWDNRVNATQTDPKVFLDRNLDSSSPGKRKSDYIKTAVDPGNFFRNEQSIPTLPIAKRTGVPEQGTAKRWSGAGGATPKKKHLKMLTTRPTFVSVGFFLLFLSLPLSSLSQPSVSSSVYDSFLKCLSEKTKTSQSENAKIVFSQTNPSYTSVLRAYIRNARFNKSSTPKPTIIVTPLSYSHVSAAVLCSKPLDFVFKIRSGGHDYDGLSYISEKPFFILDMSNLRKVSVDLADQTAWISAGATLGEYMADGAVDMVHKWQFVGPKTDKNLFMRMLIQPATRNKVKTVRATVVALFLGKADDVVSLLAKELPELALKKENCREMTWFQSALYWYNYLNATQTDPKVFLDRNLDSSSFGKRKSDYVETEIPRHGIESLFKKMIELGKIGLVFNPYGGRMAEIAEDATPFPHRNMLFKIQYSINWKDSSQELEKRYLKQAKTLHSFMTGFVSKNPRGAYLNYRDIDIGVNDHGENSYKEGEVYGRMYFGKNFDRLVKIKTAVDPDNFFRNEQSIPTLPSKAYYAINEAVHPPILDQYKRKNKAVAQQ</sequence>
<organism evidence="12 13">
    <name type="scientific">Brassica napus</name>
    <name type="common">Rape</name>
    <dbReference type="NCBI Taxonomy" id="3708"/>
    <lineage>
        <taxon>Eukaryota</taxon>
        <taxon>Viridiplantae</taxon>
        <taxon>Streptophyta</taxon>
        <taxon>Embryophyta</taxon>
        <taxon>Tracheophyta</taxon>
        <taxon>Spermatophyta</taxon>
        <taxon>Magnoliopsida</taxon>
        <taxon>eudicotyledons</taxon>
        <taxon>Gunneridae</taxon>
        <taxon>Pentapetalae</taxon>
        <taxon>rosids</taxon>
        <taxon>malvids</taxon>
        <taxon>Brassicales</taxon>
        <taxon>Brassicaceae</taxon>
        <taxon>Brassiceae</taxon>
        <taxon>Brassica</taxon>
    </lineage>
</organism>
<evidence type="ECO:0000256" key="2">
    <source>
        <dbReference type="ARBA" id="ARBA00004191"/>
    </source>
</evidence>
<evidence type="ECO:0000256" key="9">
    <source>
        <dbReference type="ARBA" id="ARBA00023002"/>
    </source>
</evidence>
<dbReference type="Proteomes" id="UP000824890">
    <property type="component" value="Unassembled WGS sequence"/>
</dbReference>
<evidence type="ECO:0000313" key="12">
    <source>
        <dbReference type="EMBL" id="KAH0941467.1"/>
    </source>
</evidence>
<evidence type="ECO:0000256" key="4">
    <source>
        <dbReference type="ARBA" id="ARBA00022512"/>
    </source>
</evidence>
<dbReference type="Pfam" id="PF08031">
    <property type="entry name" value="BBE"/>
    <property type="match status" value="5"/>
</dbReference>
<dbReference type="SUPFAM" id="SSF56176">
    <property type="entry name" value="FAD-binding/transporter-associated domain-like"/>
    <property type="match status" value="5"/>
</dbReference>
<evidence type="ECO:0000256" key="10">
    <source>
        <dbReference type="ARBA" id="ARBA00023180"/>
    </source>
</evidence>
<name>A0ABQ8EJJ2_BRANA</name>
<keyword evidence="4" id="KW-0964">Secreted</keyword>